<feature type="domain" description="SMB" evidence="3">
    <location>
        <begin position="36"/>
        <end position="87"/>
    </location>
</feature>
<feature type="chain" id="PRO_5018311140" description="SMB domain-containing protein" evidence="2">
    <location>
        <begin position="23"/>
        <end position="140"/>
    </location>
</feature>
<evidence type="ECO:0000256" key="1">
    <source>
        <dbReference type="ARBA" id="ARBA00023157"/>
    </source>
</evidence>
<dbReference type="OrthoDB" id="640249at2759"/>
<evidence type="ECO:0000313" key="5">
    <source>
        <dbReference type="Proteomes" id="UP000270924"/>
    </source>
</evidence>
<dbReference type="EMBL" id="UYWW01006740">
    <property type="protein sequence ID" value="VDM14899.1"/>
    <property type="molecule type" value="Genomic_DNA"/>
</dbReference>
<feature type="signal peptide" evidence="2">
    <location>
        <begin position="1"/>
        <end position="22"/>
    </location>
</feature>
<evidence type="ECO:0000259" key="3">
    <source>
        <dbReference type="PROSITE" id="PS50958"/>
    </source>
</evidence>
<dbReference type="PROSITE" id="PS50958">
    <property type="entry name" value="SMB_2"/>
    <property type="match status" value="1"/>
</dbReference>
<dbReference type="InterPro" id="IPR001212">
    <property type="entry name" value="Somatomedin_B_dom"/>
</dbReference>
<protein>
    <recommendedName>
        <fullName evidence="3">SMB domain-containing protein</fullName>
    </recommendedName>
</protein>
<keyword evidence="1" id="KW-1015">Disulfide bond</keyword>
<dbReference type="OMA" id="KRSPTCC"/>
<dbReference type="AlphaFoldDB" id="A0A3P7EFH3"/>
<accession>A0A3P7EFH3</accession>
<dbReference type="Proteomes" id="UP000270924">
    <property type="component" value="Unassembled WGS sequence"/>
</dbReference>
<sequence>MIKKFMIILLLLLLWLQKIIIGIGFHDIPGIYCGKRSPTCCPNRDDQCTMAILGNHLCYCDMFCDRGEYGNDCCPDFKAVCRYSQRTLAPGQVNLLEREKKKKLLAKYSDCIHDGITYSEGDTITRNCNQWFISHFSKLN</sequence>
<evidence type="ECO:0000313" key="4">
    <source>
        <dbReference type="EMBL" id="VDM14899.1"/>
    </source>
</evidence>
<gene>
    <name evidence="4" type="ORF">WBA_LOCUS8285</name>
</gene>
<keyword evidence="2" id="KW-0732">Signal</keyword>
<name>A0A3P7EFH3_WUCBA</name>
<proteinExistence type="predicted"/>
<organism evidence="4 5">
    <name type="scientific">Wuchereria bancrofti</name>
    <dbReference type="NCBI Taxonomy" id="6293"/>
    <lineage>
        <taxon>Eukaryota</taxon>
        <taxon>Metazoa</taxon>
        <taxon>Ecdysozoa</taxon>
        <taxon>Nematoda</taxon>
        <taxon>Chromadorea</taxon>
        <taxon>Rhabditida</taxon>
        <taxon>Spirurina</taxon>
        <taxon>Spiruromorpha</taxon>
        <taxon>Filarioidea</taxon>
        <taxon>Onchocercidae</taxon>
        <taxon>Wuchereria</taxon>
    </lineage>
</organism>
<reference evidence="4 5" key="1">
    <citation type="submission" date="2018-11" db="EMBL/GenBank/DDBJ databases">
        <authorList>
            <consortium name="Pathogen Informatics"/>
        </authorList>
    </citation>
    <scope>NUCLEOTIDE SEQUENCE [LARGE SCALE GENOMIC DNA]</scope>
</reference>
<evidence type="ECO:0000256" key="2">
    <source>
        <dbReference type="SAM" id="SignalP"/>
    </source>
</evidence>
<dbReference type="SMART" id="SM00201">
    <property type="entry name" value="SO"/>
    <property type="match status" value="1"/>
</dbReference>
<dbReference type="InParanoid" id="A0A3P7EFH3"/>
<keyword evidence="5" id="KW-1185">Reference proteome</keyword>